<evidence type="ECO:0000256" key="2">
    <source>
        <dbReference type="ARBA" id="ARBA00007776"/>
    </source>
</evidence>
<dbReference type="PANTHER" id="PTHR37484">
    <property type="entry name" value="ROD SHAPE-DETERMINING PROTEIN MRED"/>
    <property type="match status" value="1"/>
</dbReference>
<evidence type="ECO:0000313" key="10">
    <source>
        <dbReference type="EMBL" id="MDP8173254.1"/>
    </source>
</evidence>
<dbReference type="NCBIfam" id="TIGR03426">
    <property type="entry name" value="shape_MreD"/>
    <property type="match status" value="1"/>
</dbReference>
<evidence type="ECO:0000256" key="4">
    <source>
        <dbReference type="ARBA" id="ARBA00022692"/>
    </source>
</evidence>
<proteinExistence type="inferred from homology"/>
<keyword evidence="5 8" id="KW-0133">Cell shape</keyword>
<dbReference type="Pfam" id="PF04093">
    <property type="entry name" value="MreD"/>
    <property type="match status" value="1"/>
</dbReference>
<gene>
    <name evidence="10" type="primary">mreD</name>
    <name evidence="10" type="ORF">QJU93_07790</name>
</gene>
<evidence type="ECO:0000256" key="5">
    <source>
        <dbReference type="ARBA" id="ARBA00022960"/>
    </source>
</evidence>
<evidence type="ECO:0000256" key="8">
    <source>
        <dbReference type="PIRNR" id="PIRNR018472"/>
    </source>
</evidence>
<evidence type="ECO:0000313" key="11">
    <source>
        <dbReference type="Proteomes" id="UP001236239"/>
    </source>
</evidence>
<evidence type="ECO:0000256" key="7">
    <source>
        <dbReference type="ARBA" id="ARBA00023136"/>
    </source>
</evidence>
<feature type="transmembrane region" description="Helical" evidence="9">
    <location>
        <begin position="60"/>
        <end position="88"/>
    </location>
</feature>
<feature type="transmembrane region" description="Helical" evidence="9">
    <location>
        <begin position="100"/>
        <end position="123"/>
    </location>
</feature>
<keyword evidence="7 8" id="KW-0472">Membrane</keyword>
<keyword evidence="8" id="KW-0997">Cell inner membrane</keyword>
<comment type="function">
    <text evidence="8">Involved in formation of the rod shape of the cell. May also contribute to regulation of formation of penicillin-binding proteins.</text>
</comment>
<evidence type="ECO:0000256" key="9">
    <source>
        <dbReference type="SAM" id="Phobius"/>
    </source>
</evidence>
<keyword evidence="6 9" id="KW-1133">Transmembrane helix</keyword>
<evidence type="ECO:0000256" key="3">
    <source>
        <dbReference type="ARBA" id="ARBA00022475"/>
    </source>
</evidence>
<feature type="transmembrane region" description="Helical" evidence="9">
    <location>
        <begin position="6"/>
        <end position="25"/>
    </location>
</feature>
<dbReference type="AlphaFoldDB" id="A0AAJ6P131"/>
<feature type="transmembrane region" description="Helical" evidence="9">
    <location>
        <begin position="37"/>
        <end position="54"/>
    </location>
</feature>
<keyword evidence="4 9" id="KW-0812">Transmembrane</keyword>
<protein>
    <recommendedName>
        <fullName evidence="8">Rod shape-determining protein MreD</fullName>
    </recommendedName>
</protein>
<dbReference type="EMBL" id="JASAYQ010000013">
    <property type="protein sequence ID" value="MDP8173254.1"/>
    <property type="molecule type" value="Genomic_DNA"/>
</dbReference>
<comment type="caution">
    <text evidence="10">The sequence shown here is derived from an EMBL/GenBank/DDBJ whole genome shotgun (WGS) entry which is preliminary data.</text>
</comment>
<evidence type="ECO:0000256" key="6">
    <source>
        <dbReference type="ARBA" id="ARBA00022989"/>
    </source>
</evidence>
<name>A0AAJ6P131_9PAST</name>
<sequence length="163" mass="18892">MKTNIIFRLIVLLAIFMVAFTLEIMPWPKDMQGWRPAWVVILIVYWSLALPHKINIGSAFVIGIVWDVILGSVLGIHALVLSIAIYIVVKHHLILRNMSLWFQAVLIMGYVALIRIMIFFIELILHNAHFHSQELLGAVISGLLWPWIYLLMQQIRRGLWLTE</sequence>
<organism evidence="10 11">
    <name type="scientific">Phocoenobacter skyensis</name>
    <dbReference type="NCBI Taxonomy" id="97481"/>
    <lineage>
        <taxon>Bacteria</taxon>
        <taxon>Pseudomonadati</taxon>
        <taxon>Pseudomonadota</taxon>
        <taxon>Gammaproteobacteria</taxon>
        <taxon>Pasteurellales</taxon>
        <taxon>Pasteurellaceae</taxon>
        <taxon>Phocoenobacter</taxon>
    </lineage>
</organism>
<accession>A0AAJ6P131</accession>
<comment type="subcellular location">
    <subcellularLocation>
        <location evidence="8">Cell inner membrane</location>
    </subcellularLocation>
    <subcellularLocation>
        <location evidence="1">Cell membrane</location>
        <topology evidence="1">Multi-pass membrane protein</topology>
    </subcellularLocation>
</comment>
<dbReference type="InterPro" id="IPR026034">
    <property type="entry name" value="MreD_proteobac"/>
</dbReference>
<dbReference type="GO" id="GO:0008360">
    <property type="term" value="P:regulation of cell shape"/>
    <property type="evidence" value="ECO:0007669"/>
    <property type="project" value="UniProtKB-UniRule"/>
</dbReference>
<dbReference type="RefSeq" id="WP_306374207.1">
    <property type="nucleotide sequence ID" value="NZ_JASAYK010000004.1"/>
</dbReference>
<dbReference type="InterPro" id="IPR007227">
    <property type="entry name" value="Cell_shape_determining_MreD"/>
</dbReference>
<feature type="transmembrane region" description="Helical" evidence="9">
    <location>
        <begin position="135"/>
        <end position="152"/>
    </location>
</feature>
<comment type="similarity">
    <text evidence="2 8">Belongs to the MreD family.</text>
</comment>
<reference evidence="10" key="1">
    <citation type="journal article" date="2023" name="Front. Microbiol.">
        <title>Phylogeography and host specificity of Pasteurellaceae pathogenic to sea-farmed fish in the north-east Atlantic.</title>
        <authorList>
            <person name="Gulla S."/>
            <person name="Colquhoun D.J."/>
            <person name="Olsen A.B."/>
            <person name="Spilsberg B."/>
            <person name="Lagesen K."/>
            <person name="Aakesson C.P."/>
            <person name="Strom S."/>
            <person name="Manji F."/>
            <person name="Birkbeck T.H."/>
            <person name="Nilsen H.K."/>
        </authorList>
    </citation>
    <scope>NUCLEOTIDE SEQUENCE</scope>
    <source>
        <strain evidence="10">TW16_20</strain>
    </source>
</reference>
<dbReference type="PIRSF" id="PIRSF018472">
    <property type="entry name" value="MreD_proteobac"/>
    <property type="match status" value="1"/>
</dbReference>
<evidence type="ECO:0000256" key="1">
    <source>
        <dbReference type="ARBA" id="ARBA00004651"/>
    </source>
</evidence>
<dbReference type="Proteomes" id="UP001236239">
    <property type="component" value="Unassembled WGS sequence"/>
</dbReference>
<dbReference type="GO" id="GO:0005886">
    <property type="term" value="C:plasma membrane"/>
    <property type="evidence" value="ECO:0007669"/>
    <property type="project" value="UniProtKB-SubCell"/>
</dbReference>
<keyword evidence="3 8" id="KW-1003">Cell membrane</keyword>
<dbReference type="PANTHER" id="PTHR37484:SF1">
    <property type="entry name" value="ROD SHAPE-DETERMINING PROTEIN MRED"/>
    <property type="match status" value="1"/>
</dbReference>